<keyword evidence="3" id="KW-0732">Signal</keyword>
<keyword evidence="4" id="KW-1185">Reference proteome</keyword>
<sequence>MSFTLLFVVIFVDSMICQPKSVNLNTFSGIAYIHLLIYTIAMEIAIGLQCTKIFPYFMELTVIYRCVIYLLTWLILSLIIYIQYLLMTTNHHKCNTGANQGRTDSASLENGDRQPVGGKTGINISKNQKGSTQRCTCSK</sequence>
<dbReference type="Proteomes" id="UP000050795">
    <property type="component" value="Unassembled WGS sequence"/>
</dbReference>
<feature type="region of interest" description="Disordered" evidence="1">
    <location>
        <begin position="98"/>
        <end position="139"/>
    </location>
</feature>
<protein>
    <submittedName>
        <fullName evidence="5">Uncharacterized protein</fullName>
    </submittedName>
</protein>
<feature type="compositionally biased region" description="Polar residues" evidence="1">
    <location>
        <begin position="98"/>
        <end position="108"/>
    </location>
</feature>
<proteinExistence type="predicted"/>
<feature type="transmembrane region" description="Helical" evidence="2">
    <location>
        <begin position="62"/>
        <end position="86"/>
    </location>
</feature>
<evidence type="ECO:0000313" key="5">
    <source>
        <dbReference type="WBParaSite" id="TREG1_116780.1"/>
    </source>
</evidence>
<keyword evidence="2" id="KW-1133">Transmembrane helix</keyword>
<evidence type="ECO:0000313" key="4">
    <source>
        <dbReference type="Proteomes" id="UP000050795"/>
    </source>
</evidence>
<evidence type="ECO:0000256" key="3">
    <source>
        <dbReference type="SAM" id="SignalP"/>
    </source>
</evidence>
<reference evidence="5" key="2">
    <citation type="submission" date="2023-11" db="UniProtKB">
        <authorList>
            <consortium name="WormBaseParasite"/>
        </authorList>
    </citation>
    <scope>IDENTIFICATION</scope>
</reference>
<feature type="signal peptide" evidence="3">
    <location>
        <begin position="1"/>
        <end position="17"/>
    </location>
</feature>
<feature type="transmembrane region" description="Helical" evidence="2">
    <location>
        <begin position="29"/>
        <end position="50"/>
    </location>
</feature>
<keyword evidence="2" id="KW-0812">Transmembrane</keyword>
<feature type="compositionally biased region" description="Polar residues" evidence="1">
    <location>
        <begin position="122"/>
        <end position="139"/>
    </location>
</feature>
<name>A0AA85IWI1_TRIRE</name>
<evidence type="ECO:0000256" key="1">
    <source>
        <dbReference type="SAM" id="MobiDB-lite"/>
    </source>
</evidence>
<evidence type="ECO:0000256" key="2">
    <source>
        <dbReference type="SAM" id="Phobius"/>
    </source>
</evidence>
<feature type="chain" id="PRO_5041700274" evidence="3">
    <location>
        <begin position="18"/>
        <end position="139"/>
    </location>
</feature>
<keyword evidence="2" id="KW-0472">Membrane</keyword>
<organism evidence="4 5">
    <name type="scientific">Trichobilharzia regenti</name>
    <name type="common">Nasal bird schistosome</name>
    <dbReference type="NCBI Taxonomy" id="157069"/>
    <lineage>
        <taxon>Eukaryota</taxon>
        <taxon>Metazoa</taxon>
        <taxon>Spiralia</taxon>
        <taxon>Lophotrochozoa</taxon>
        <taxon>Platyhelminthes</taxon>
        <taxon>Trematoda</taxon>
        <taxon>Digenea</taxon>
        <taxon>Strigeidida</taxon>
        <taxon>Schistosomatoidea</taxon>
        <taxon>Schistosomatidae</taxon>
        <taxon>Trichobilharzia</taxon>
    </lineage>
</organism>
<reference evidence="4" key="1">
    <citation type="submission" date="2022-06" db="EMBL/GenBank/DDBJ databases">
        <authorList>
            <person name="Berger JAMES D."/>
            <person name="Berger JAMES D."/>
        </authorList>
    </citation>
    <scope>NUCLEOTIDE SEQUENCE [LARGE SCALE GENOMIC DNA]</scope>
</reference>
<accession>A0AA85IWI1</accession>
<dbReference type="AlphaFoldDB" id="A0AA85IWI1"/>
<dbReference type="WBParaSite" id="TREG1_116780.1">
    <property type="protein sequence ID" value="TREG1_116780.1"/>
    <property type="gene ID" value="TREG1_116780"/>
</dbReference>